<sequence>MAKTHNFELTDNQFKELIRIAGQMLAIQTSNAGQRVTVDHLTKLIMTQNELLEKYNNGEVNTSVVLDNYLSLMAILEDGVSEYGGQLDNTTVIAKDTYTFLEGIF</sequence>
<dbReference type="RefSeq" id="WP_125073315.1">
    <property type="nucleotide sequence ID" value="NZ_QWZQ01000063.1"/>
</dbReference>
<protein>
    <submittedName>
        <fullName evidence="1">Uncharacterized protein</fullName>
    </submittedName>
</protein>
<dbReference type="AlphaFoldDB" id="A0A3R8J563"/>
<dbReference type="Proteomes" id="UP000283633">
    <property type="component" value="Unassembled WGS sequence"/>
</dbReference>
<reference evidence="1 2" key="1">
    <citation type="submission" date="2018-08" db="EMBL/GenBank/DDBJ databases">
        <title>Genome Lactobacillus garii FI11369.</title>
        <authorList>
            <person name="Diaz M."/>
            <person name="Narbad A."/>
        </authorList>
    </citation>
    <scope>NUCLEOTIDE SEQUENCE [LARGE SCALE GENOMIC DNA]</scope>
    <source>
        <strain evidence="1 2">FI11369</strain>
    </source>
</reference>
<name>A0A3R8J563_9LACO</name>
<proteinExistence type="predicted"/>
<comment type="caution">
    <text evidence="1">The sequence shown here is derived from an EMBL/GenBank/DDBJ whole genome shotgun (WGS) entry which is preliminary data.</text>
</comment>
<keyword evidence="2" id="KW-1185">Reference proteome</keyword>
<evidence type="ECO:0000313" key="1">
    <source>
        <dbReference type="EMBL" id="RRK09356.1"/>
    </source>
</evidence>
<dbReference type="EMBL" id="QWZQ01000063">
    <property type="protein sequence ID" value="RRK09356.1"/>
    <property type="molecule type" value="Genomic_DNA"/>
</dbReference>
<gene>
    <name evidence="1" type="ORF">D1831_13195</name>
</gene>
<organism evidence="1 2">
    <name type="scientific">Lactiplantibacillus garii</name>
    <dbReference type="NCBI Taxonomy" id="2306423"/>
    <lineage>
        <taxon>Bacteria</taxon>
        <taxon>Bacillati</taxon>
        <taxon>Bacillota</taxon>
        <taxon>Bacilli</taxon>
        <taxon>Lactobacillales</taxon>
        <taxon>Lactobacillaceae</taxon>
        <taxon>Lactiplantibacillus</taxon>
    </lineage>
</organism>
<accession>A0A3R8J563</accession>
<evidence type="ECO:0000313" key="2">
    <source>
        <dbReference type="Proteomes" id="UP000283633"/>
    </source>
</evidence>